<dbReference type="Proteomes" id="UP000276133">
    <property type="component" value="Unassembled WGS sequence"/>
</dbReference>
<gene>
    <name evidence="6" type="ORF">BpHYR1_045884</name>
</gene>
<protein>
    <submittedName>
        <fullName evidence="6">WD repeat-containing 91</fullName>
    </submittedName>
</protein>
<dbReference type="GO" id="GO:0051898">
    <property type="term" value="P:negative regulation of phosphatidylinositol 3-kinase/protein kinase B signal transduction"/>
    <property type="evidence" value="ECO:0007669"/>
    <property type="project" value="InterPro"/>
</dbReference>
<dbReference type="GO" id="GO:0031901">
    <property type="term" value="C:early endosome membrane"/>
    <property type="evidence" value="ECO:0007669"/>
    <property type="project" value="TreeGrafter"/>
</dbReference>
<evidence type="ECO:0000256" key="3">
    <source>
        <dbReference type="ARBA" id="ARBA00006128"/>
    </source>
</evidence>
<dbReference type="GO" id="GO:0045022">
    <property type="term" value="P:early endosome to late endosome transport"/>
    <property type="evidence" value="ECO:0007669"/>
    <property type="project" value="InterPro"/>
</dbReference>
<dbReference type="GO" id="GO:0141039">
    <property type="term" value="F:phosphatidylinositol 3-kinase inhibitor activity"/>
    <property type="evidence" value="ECO:0007669"/>
    <property type="project" value="InterPro"/>
</dbReference>
<evidence type="ECO:0000259" key="5">
    <source>
        <dbReference type="Pfam" id="PF23138"/>
    </source>
</evidence>
<keyword evidence="7" id="KW-1185">Reference proteome</keyword>
<feature type="domain" description="ARMC9 CTLH-like" evidence="5">
    <location>
        <begin position="89"/>
        <end position="211"/>
    </location>
</feature>
<comment type="subcellular location">
    <subcellularLocation>
        <location evidence="1">Early endosome</location>
    </subcellularLocation>
    <subcellularLocation>
        <location evidence="2">Late endosome</location>
    </subcellularLocation>
</comment>
<dbReference type="InterPro" id="IPR039724">
    <property type="entry name" value="WDR91"/>
</dbReference>
<comment type="caution">
    <text evidence="6">The sequence shown here is derived from an EMBL/GenBank/DDBJ whole genome shotgun (WGS) entry which is preliminary data.</text>
</comment>
<keyword evidence="4" id="KW-0967">Endosome</keyword>
<dbReference type="GO" id="GO:0031902">
    <property type="term" value="C:late endosome membrane"/>
    <property type="evidence" value="ECO:0007669"/>
    <property type="project" value="TreeGrafter"/>
</dbReference>
<dbReference type="PANTHER" id="PTHR13083:SF3">
    <property type="entry name" value="WD REPEAT-CONTAINING PROTEIN 91"/>
    <property type="match status" value="1"/>
</dbReference>
<evidence type="ECO:0000256" key="2">
    <source>
        <dbReference type="ARBA" id="ARBA00004603"/>
    </source>
</evidence>
<dbReference type="Pfam" id="PF23138">
    <property type="entry name" value="CTLH_Armc9"/>
    <property type="match status" value="1"/>
</dbReference>
<dbReference type="PANTHER" id="PTHR13083">
    <property type="entry name" value="WD REPEAT-CONTAINING PROTEIN 91"/>
    <property type="match status" value="1"/>
</dbReference>
<evidence type="ECO:0000256" key="4">
    <source>
        <dbReference type="ARBA" id="ARBA00022753"/>
    </source>
</evidence>
<sequence>MSMDSNYLMNSSQNLANTGNASNQSSQFSSQTVSNISTGTTSINYMDELVKEYLIYRGFNSSIKSFDSDLKQDKDRSFKPDKITDQLLSYIYSFDLSGLIDYWNYLDQKYFSRITIKISKASHYTLIKRYELYLHRLYVINTIKCGKQDKTFEFFDNLANKQQLQFEWKEWYCLPFLKNHDENPNFSIYFTQNWIDAFIVSLQNFLTIVFQSIQYPRLLNYDEDAFWNKLNSRSKTTNPKFNDPSLNFEHEYLQQELTDEFQITQNNLNNGNDNSFINMIKNLTSNSSLSSSFK</sequence>
<dbReference type="EMBL" id="REGN01001916">
    <property type="protein sequence ID" value="RNA31622.1"/>
    <property type="molecule type" value="Genomic_DNA"/>
</dbReference>
<proteinExistence type="inferred from homology"/>
<evidence type="ECO:0000256" key="1">
    <source>
        <dbReference type="ARBA" id="ARBA00004412"/>
    </source>
</evidence>
<name>A0A3M7S780_BRAPC</name>
<dbReference type="InterPro" id="IPR056327">
    <property type="entry name" value="ARMC9_CTLH-like_dom"/>
</dbReference>
<dbReference type="OrthoDB" id="193023at2759"/>
<dbReference type="AlphaFoldDB" id="A0A3M7S780"/>
<reference evidence="6 7" key="1">
    <citation type="journal article" date="2018" name="Sci. Rep.">
        <title>Genomic signatures of local adaptation to the degree of environmental predictability in rotifers.</title>
        <authorList>
            <person name="Franch-Gras L."/>
            <person name="Hahn C."/>
            <person name="Garcia-Roger E.M."/>
            <person name="Carmona M.J."/>
            <person name="Serra M."/>
            <person name="Gomez A."/>
        </authorList>
    </citation>
    <scope>NUCLEOTIDE SEQUENCE [LARGE SCALE GENOMIC DNA]</scope>
    <source>
        <strain evidence="6">HYR1</strain>
    </source>
</reference>
<accession>A0A3M7S780</accession>
<comment type="similarity">
    <text evidence="3">Belongs to the WD repeat WDR91 family.</text>
</comment>
<dbReference type="STRING" id="10195.A0A3M7S780"/>
<evidence type="ECO:0000313" key="7">
    <source>
        <dbReference type="Proteomes" id="UP000276133"/>
    </source>
</evidence>
<evidence type="ECO:0000313" key="6">
    <source>
        <dbReference type="EMBL" id="RNA31622.1"/>
    </source>
</evidence>
<organism evidence="6 7">
    <name type="scientific">Brachionus plicatilis</name>
    <name type="common">Marine rotifer</name>
    <name type="synonym">Brachionus muelleri</name>
    <dbReference type="NCBI Taxonomy" id="10195"/>
    <lineage>
        <taxon>Eukaryota</taxon>
        <taxon>Metazoa</taxon>
        <taxon>Spiralia</taxon>
        <taxon>Gnathifera</taxon>
        <taxon>Rotifera</taxon>
        <taxon>Eurotatoria</taxon>
        <taxon>Monogononta</taxon>
        <taxon>Pseudotrocha</taxon>
        <taxon>Ploima</taxon>
        <taxon>Brachionidae</taxon>
        <taxon>Brachionus</taxon>
    </lineage>
</organism>